<dbReference type="Proteomes" id="UP000005496">
    <property type="component" value="Unassembled WGS sequence"/>
</dbReference>
<dbReference type="AlphaFoldDB" id="D6STX5"/>
<name>D6STX5_9BACT</name>
<dbReference type="EMBL" id="ACJN02000003">
    <property type="protein sequence ID" value="EFI34141.1"/>
    <property type="molecule type" value="Genomic_DNA"/>
</dbReference>
<sequence>MDIPESERRRAESRAESERKWEQHNRKWEENQKVIYQMLADIKKHLDKHDSSISCQWGPHKEQSFRNALKAILEESFGVKVLNVTEYDDAGEVFGRPDQVELDVIIFNQTLILCEIKSSISKADVHFFDRKATFYEKHHNRKATRRMVISPMVDPSAMELAKKLGIEVYSHSYDVPAR</sequence>
<reference evidence="2" key="1">
    <citation type="submission" date="2010-05" db="EMBL/GenBank/DDBJ databases">
        <title>The draft genome of Desulfonatronospira thiodismutans ASO3-1.</title>
        <authorList>
            <consortium name="US DOE Joint Genome Institute (JGI-PGF)"/>
            <person name="Lucas S."/>
            <person name="Copeland A."/>
            <person name="Lapidus A."/>
            <person name="Cheng J.-F."/>
            <person name="Bruce D."/>
            <person name="Goodwin L."/>
            <person name="Pitluck S."/>
            <person name="Chertkov O."/>
            <person name="Brettin T."/>
            <person name="Detter J.C."/>
            <person name="Han C."/>
            <person name="Land M.L."/>
            <person name="Hauser L."/>
            <person name="Kyrpides N."/>
            <person name="Mikhailova N."/>
            <person name="Muyzer G."/>
            <person name="Woyke T."/>
        </authorList>
    </citation>
    <scope>NUCLEOTIDE SEQUENCE [LARGE SCALE GENOMIC DNA]</scope>
    <source>
        <strain evidence="2">ASO3-1</strain>
    </source>
</reference>
<evidence type="ECO:0008006" key="4">
    <source>
        <dbReference type="Google" id="ProtNLM"/>
    </source>
</evidence>
<keyword evidence="3" id="KW-1185">Reference proteome</keyword>
<evidence type="ECO:0000256" key="1">
    <source>
        <dbReference type="SAM" id="MobiDB-lite"/>
    </source>
</evidence>
<dbReference type="SUPFAM" id="SSF52980">
    <property type="entry name" value="Restriction endonuclease-like"/>
    <property type="match status" value="1"/>
</dbReference>
<dbReference type="RefSeq" id="WP_008871490.1">
    <property type="nucleotide sequence ID" value="NZ_ACJN02000003.1"/>
</dbReference>
<evidence type="ECO:0000313" key="3">
    <source>
        <dbReference type="Proteomes" id="UP000005496"/>
    </source>
</evidence>
<comment type="caution">
    <text evidence="2">The sequence shown here is derived from an EMBL/GenBank/DDBJ whole genome shotgun (WGS) entry which is preliminary data.</text>
</comment>
<dbReference type="Pfam" id="PF07788">
    <property type="entry name" value="PDDEXK_10"/>
    <property type="match status" value="1"/>
</dbReference>
<dbReference type="Pfam" id="PF12644">
    <property type="entry name" value="DUF3782"/>
    <property type="match status" value="1"/>
</dbReference>
<feature type="region of interest" description="Disordered" evidence="1">
    <location>
        <begin position="1"/>
        <end position="25"/>
    </location>
</feature>
<dbReference type="PANTHER" id="PTHR34314">
    <property type="entry name" value="CRENARCHAEAL PROTEIN, PUTATIVE-RELATED"/>
    <property type="match status" value="1"/>
</dbReference>
<dbReference type="eggNOG" id="COG5493">
    <property type="taxonomic scope" value="Bacteria"/>
</dbReference>
<dbReference type="InterPro" id="IPR012431">
    <property type="entry name" value="PDDEXK_10"/>
</dbReference>
<dbReference type="PANTHER" id="PTHR34314:SF6">
    <property type="entry name" value="DUF3782 DOMAIN-CONTAINING PROTEIN"/>
    <property type="match status" value="1"/>
</dbReference>
<evidence type="ECO:0000313" key="2">
    <source>
        <dbReference type="EMBL" id="EFI34141.1"/>
    </source>
</evidence>
<proteinExistence type="predicted"/>
<organism evidence="2 3">
    <name type="scientific">Desulfonatronospira thiodismutans ASO3-1</name>
    <dbReference type="NCBI Taxonomy" id="555779"/>
    <lineage>
        <taxon>Bacteria</taxon>
        <taxon>Pseudomonadati</taxon>
        <taxon>Thermodesulfobacteriota</taxon>
        <taxon>Desulfovibrionia</taxon>
        <taxon>Desulfovibrionales</taxon>
        <taxon>Desulfonatronovibrionaceae</taxon>
        <taxon>Desulfonatronospira</taxon>
    </lineage>
</organism>
<gene>
    <name evidence="2" type="ORF">Dthio_PD1483</name>
</gene>
<dbReference type="OrthoDB" id="158283at2"/>
<accession>D6STX5</accession>
<dbReference type="InterPro" id="IPR024271">
    <property type="entry name" value="DUF3782"/>
</dbReference>
<protein>
    <recommendedName>
        <fullName evidence="4">DUF3782 domain-containing protein</fullName>
    </recommendedName>
</protein>
<dbReference type="InterPro" id="IPR011335">
    <property type="entry name" value="Restrct_endonuc-II-like"/>
</dbReference>